<keyword evidence="3" id="KW-1185">Reference proteome</keyword>
<comment type="caution">
    <text evidence="2">The sequence shown here is derived from an EMBL/GenBank/DDBJ whole genome shotgun (WGS) entry which is preliminary data.</text>
</comment>
<evidence type="ECO:0000313" key="2">
    <source>
        <dbReference type="EMBL" id="OUY08795.1"/>
    </source>
</evidence>
<reference evidence="2 3" key="1">
    <citation type="submission" date="2017-05" db="EMBL/GenBank/DDBJ databases">
        <title>Acinetobacter populi ANC 5415 (= PBJ7), whole genome shotgun sequencing project.</title>
        <authorList>
            <person name="Nemec A."/>
            <person name="Radolfova-Krizova L."/>
        </authorList>
    </citation>
    <scope>NUCLEOTIDE SEQUENCE [LARGE SCALE GENOMIC DNA]</scope>
    <source>
        <strain evidence="2 3">PBJ7</strain>
    </source>
</reference>
<protein>
    <submittedName>
        <fullName evidence="2">Uncharacterized protein</fullName>
    </submittedName>
</protein>
<feature type="transmembrane region" description="Helical" evidence="1">
    <location>
        <begin position="40"/>
        <end position="65"/>
    </location>
</feature>
<sequence>MDQSDRLISCILYALTGIGLGIVIAIYCSLYGVLTTINSIYIIIFTALTCSFIGYLFPNLISLFFRWMWNIFK</sequence>
<dbReference type="Proteomes" id="UP000196536">
    <property type="component" value="Unassembled WGS sequence"/>
</dbReference>
<dbReference type="AlphaFoldDB" id="A0A1Z9Z2W4"/>
<name>A0A1Z9Z2W4_9GAMM</name>
<organism evidence="2 3">
    <name type="scientific">Acinetobacter populi</name>
    <dbReference type="NCBI Taxonomy" id="1582270"/>
    <lineage>
        <taxon>Bacteria</taxon>
        <taxon>Pseudomonadati</taxon>
        <taxon>Pseudomonadota</taxon>
        <taxon>Gammaproteobacteria</taxon>
        <taxon>Moraxellales</taxon>
        <taxon>Moraxellaceae</taxon>
        <taxon>Acinetobacter</taxon>
    </lineage>
</organism>
<evidence type="ECO:0000313" key="3">
    <source>
        <dbReference type="Proteomes" id="UP000196536"/>
    </source>
</evidence>
<keyword evidence="1" id="KW-1133">Transmembrane helix</keyword>
<keyword evidence="1" id="KW-0472">Membrane</keyword>
<dbReference type="OrthoDB" id="6712974at2"/>
<accession>A0A1Z9Z2W4</accession>
<gene>
    <name evidence="2" type="ORF">CAP51_04040</name>
</gene>
<feature type="transmembrane region" description="Helical" evidence="1">
    <location>
        <begin position="12"/>
        <end position="34"/>
    </location>
</feature>
<evidence type="ECO:0000256" key="1">
    <source>
        <dbReference type="SAM" id="Phobius"/>
    </source>
</evidence>
<keyword evidence="1" id="KW-0812">Transmembrane</keyword>
<dbReference type="EMBL" id="NEXX01000001">
    <property type="protein sequence ID" value="OUY08795.1"/>
    <property type="molecule type" value="Genomic_DNA"/>
</dbReference>
<proteinExistence type="predicted"/>